<gene>
    <name evidence="2" type="ORF">BBC27_07765</name>
</gene>
<dbReference type="RefSeq" id="WP_065412830.1">
    <property type="nucleotide sequence ID" value="NZ_MASQ01000065.1"/>
</dbReference>
<evidence type="ECO:0000313" key="2">
    <source>
        <dbReference type="EMBL" id="OCB03450.1"/>
    </source>
</evidence>
<dbReference type="AlphaFoldDB" id="A0A1B9C0N9"/>
<dbReference type="CDD" id="cd01029">
    <property type="entry name" value="TOPRIM_primases"/>
    <property type="match status" value="1"/>
</dbReference>
<accession>A0A1B9C0N9</accession>
<dbReference type="InterPro" id="IPR006171">
    <property type="entry name" value="TOPRIM_dom"/>
</dbReference>
<sequence>MPFNSNSNSTIDTEALTHIPMPAVLADHGYGIQQTGPGRFQAESPDHSERLSVSRLPDGKWLYRDQNHSTNKGNVIHFMQAHGAGDFREAANALSSYTQPEKSAAATALLNDLDHRYQDAGRDELQRFNTEIPLNRFVEAHGWTLDNKESTRTWEKYRSPAGDSIVISPDKNFYFHQQNKDQDKGGVIQFTQAHVLNNGSLGEARKYLRDFSGDNRPEWKVQAQAQQRSADVVKLPQIEDRKAEWKALPVLSSKSAHYLTALRGLEPETLGAYGKSIRTDIYQTEKGGELHNVAFAHIAIDKDNQPVIAGWEKKGPGKDKTFNGFHGHRGIAVFKHKDFDNADERGPDDIGFCQKMILCESSIDALSKAQMDGRHPGDVYVSIGGTPSAAAEKSLSALIRRNEPQEVVLAFDNDDAGRGFAIHIERYLANENQKFHMPLINTRMEFPPDEVKDWNDMVKPKVPARNQDRAREAGLGIGG</sequence>
<dbReference type="EMBL" id="MASQ01000065">
    <property type="protein sequence ID" value="OCB03450.1"/>
    <property type="molecule type" value="Genomic_DNA"/>
</dbReference>
<name>A0A1B9C0N9_9PROT</name>
<reference evidence="2 3" key="1">
    <citation type="submission" date="2016-07" db="EMBL/GenBank/DDBJ databases">
        <title>Draft genome of a psychrotolerant acidophile Acidithiobacillus ferrivorans strain YL15.</title>
        <authorList>
            <person name="Peng T."/>
            <person name="Ma L."/>
            <person name="Nan M."/>
            <person name="An N."/>
            <person name="Wang M."/>
            <person name="Qiu G."/>
            <person name="Zeng W."/>
        </authorList>
    </citation>
    <scope>NUCLEOTIDE SEQUENCE [LARGE SCALE GENOMIC DNA]</scope>
    <source>
        <strain evidence="2 3">YL15</strain>
    </source>
</reference>
<protein>
    <recommendedName>
        <fullName evidence="1">Toprim domain-containing protein</fullName>
    </recommendedName>
</protein>
<evidence type="ECO:0000259" key="1">
    <source>
        <dbReference type="SMART" id="SM00493"/>
    </source>
</evidence>
<dbReference type="SMART" id="SM00493">
    <property type="entry name" value="TOPRIM"/>
    <property type="match status" value="1"/>
</dbReference>
<proteinExistence type="predicted"/>
<dbReference type="Gene3D" id="3.40.1360.10">
    <property type="match status" value="1"/>
</dbReference>
<dbReference type="Proteomes" id="UP000093129">
    <property type="component" value="Unassembled WGS sequence"/>
</dbReference>
<feature type="domain" description="Toprim" evidence="1">
    <location>
        <begin position="354"/>
        <end position="433"/>
    </location>
</feature>
<dbReference type="Pfam" id="PF13155">
    <property type="entry name" value="Toprim_2"/>
    <property type="match status" value="1"/>
</dbReference>
<evidence type="ECO:0000313" key="3">
    <source>
        <dbReference type="Proteomes" id="UP000093129"/>
    </source>
</evidence>
<comment type="caution">
    <text evidence="2">The sequence shown here is derived from an EMBL/GenBank/DDBJ whole genome shotgun (WGS) entry which is preliminary data.</text>
</comment>
<dbReference type="SUPFAM" id="SSF56731">
    <property type="entry name" value="DNA primase core"/>
    <property type="match status" value="1"/>
</dbReference>
<organism evidence="2 3">
    <name type="scientific">Acidithiobacillus ferrivorans</name>
    <dbReference type="NCBI Taxonomy" id="160808"/>
    <lineage>
        <taxon>Bacteria</taxon>
        <taxon>Pseudomonadati</taxon>
        <taxon>Pseudomonadota</taxon>
        <taxon>Acidithiobacillia</taxon>
        <taxon>Acidithiobacillales</taxon>
        <taxon>Acidithiobacillaceae</taxon>
        <taxon>Acidithiobacillus</taxon>
    </lineage>
</organism>
<dbReference type="InterPro" id="IPR034154">
    <property type="entry name" value="TOPRIM_DnaG/twinkle"/>
</dbReference>